<name>A0A5B8U9P2_9ACTN</name>
<dbReference type="RefSeq" id="WP_146921884.1">
    <property type="nucleotide sequence ID" value="NZ_CP042430.1"/>
</dbReference>
<keyword evidence="3" id="KW-1185">Reference proteome</keyword>
<reference evidence="2 3" key="1">
    <citation type="journal article" date="2018" name="J. Microbiol.">
        <title>Baekduia soli gen. nov., sp. nov., a novel bacterium isolated from the soil of Baekdu Mountain and proposal of a novel family name, Baekduiaceae fam. nov.</title>
        <authorList>
            <person name="An D.S."/>
            <person name="Siddiqi M.Z."/>
            <person name="Kim K.H."/>
            <person name="Yu H.S."/>
            <person name="Im W.T."/>
        </authorList>
    </citation>
    <scope>NUCLEOTIDE SEQUENCE [LARGE SCALE GENOMIC DNA]</scope>
    <source>
        <strain evidence="2 3">BR7-21</strain>
    </source>
</reference>
<evidence type="ECO:0000313" key="2">
    <source>
        <dbReference type="EMBL" id="QEC49518.1"/>
    </source>
</evidence>
<proteinExistence type="predicted"/>
<evidence type="ECO:0000256" key="1">
    <source>
        <dbReference type="SAM" id="MobiDB-lite"/>
    </source>
</evidence>
<dbReference type="AlphaFoldDB" id="A0A5B8U9P2"/>
<sequence length="64" mass="6988">MCPIPGEPLEPKPQELTTSDGRRYKLKIPGLPPPARPRGGEERGVEEPPRDDPRPPVNPGHAGF</sequence>
<feature type="compositionally biased region" description="Basic and acidic residues" evidence="1">
    <location>
        <begin position="38"/>
        <end position="54"/>
    </location>
</feature>
<feature type="region of interest" description="Disordered" evidence="1">
    <location>
        <begin position="1"/>
        <end position="64"/>
    </location>
</feature>
<protein>
    <submittedName>
        <fullName evidence="2">Uncharacterized protein</fullName>
    </submittedName>
</protein>
<gene>
    <name evidence="2" type="ORF">FSW04_19390</name>
</gene>
<organism evidence="2 3">
    <name type="scientific">Baekduia soli</name>
    <dbReference type="NCBI Taxonomy" id="496014"/>
    <lineage>
        <taxon>Bacteria</taxon>
        <taxon>Bacillati</taxon>
        <taxon>Actinomycetota</taxon>
        <taxon>Thermoleophilia</taxon>
        <taxon>Solirubrobacterales</taxon>
        <taxon>Baekduiaceae</taxon>
        <taxon>Baekduia</taxon>
    </lineage>
</organism>
<dbReference type="KEGG" id="bsol:FSW04_19390"/>
<dbReference type="Proteomes" id="UP000321805">
    <property type="component" value="Chromosome"/>
</dbReference>
<evidence type="ECO:0000313" key="3">
    <source>
        <dbReference type="Proteomes" id="UP000321805"/>
    </source>
</evidence>
<dbReference type="EMBL" id="CP042430">
    <property type="protein sequence ID" value="QEC49518.1"/>
    <property type="molecule type" value="Genomic_DNA"/>
</dbReference>
<accession>A0A5B8U9P2</accession>